<evidence type="ECO:0000259" key="2">
    <source>
        <dbReference type="Pfam" id="PF24530"/>
    </source>
</evidence>
<dbReference type="Pfam" id="PF24530">
    <property type="entry name" value="DUF7597"/>
    <property type="match status" value="1"/>
</dbReference>
<dbReference type="EMBL" id="CP144746">
    <property type="protein sequence ID" value="WVZ57952.1"/>
    <property type="molecule type" value="Genomic_DNA"/>
</dbReference>
<feature type="domain" description="DUF7597" evidence="2">
    <location>
        <begin position="93"/>
        <end position="214"/>
    </location>
</feature>
<accession>A0AAQ3SP32</accession>
<dbReference type="InterPro" id="IPR056018">
    <property type="entry name" value="DUF7597"/>
</dbReference>
<feature type="region of interest" description="Disordered" evidence="1">
    <location>
        <begin position="1"/>
        <end position="84"/>
    </location>
</feature>
<feature type="compositionally biased region" description="Low complexity" evidence="1">
    <location>
        <begin position="432"/>
        <end position="450"/>
    </location>
</feature>
<evidence type="ECO:0000313" key="3">
    <source>
        <dbReference type="EMBL" id="WVZ57952.1"/>
    </source>
</evidence>
<dbReference type="Proteomes" id="UP001341281">
    <property type="component" value="Chromosome 02"/>
</dbReference>
<protein>
    <recommendedName>
        <fullName evidence="2">DUF7597 domain-containing protein</fullName>
    </recommendedName>
</protein>
<feature type="region of interest" description="Disordered" evidence="1">
    <location>
        <begin position="429"/>
        <end position="450"/>
    </location>
</feature>
<reference evidence="3 4" key="1">
    <citation type="submission" date="2024-02" db="EMBL/GenBank/DDBJ databases">
        <title>High-quality chromosome-scale genome assembly of Pensacola bahiagrass (Paspalum notatum Flugge var. saurae).</title>
        <authorList>
            <person name="Vega J.M."/>
            <person name="Podio M."/>
            <person name="Orjuela J."/>
            <person name="Siena L.A."/>
            <person name="Pessino S.C."/>
            <person name="Combes M.C."/>
            <person name="Mariac C."/>
            <person name="Albertini E."/>
            <person name="Pupilli F."/>
            <person name="Ortiz J.P.A."/>
            <person name="Leblanc O."/>
        </authorList>
    </citation>
    <scope>NUCLEOTIDE SEQUENCE [LARGE SCALE GENOMIC DNA]</scope>
    <source>
        <strain evidence="3">R1</strain>
        <tissue evidence="3">Leaf</tissue>
    </source>
</reference>
<dbReference type="PANTHER" id="PTHR33075">
    <property type="entry name" value="OS02G0499800 PROTEIN"/>
    <property type="match status" value="1"/>
</dbReference>
<gene>
    <name evidence="3" type="ORF">U9M48_008279</name>
</gene>
<organism evidence="3 4">
    <name type="scientific">Paspalum notatum var. saurae</name>
    <dbReference type="NCBI Taxonomy" id="547442"/>
    <lineage>
        <taxon>Eukaryota</taxon>
        <taxon>Viridiplantae</taxon>
        <taxon>Streptophyta</taxon>
        <taxon>Embryophyta</taxon>
        <taxon>Tracheophyta</taxon>
        <taxon>Spermatophyta</taxon>
        <taxon>Magnoliopsida</taxon>
        <taxon>Liliopsida</taxon>
        <taxon>Poales</taxon>
        <taxon>Poaceae</taxon>
        <taxon>PACMAD clade</taxon>
        <taxon>Panicoideae</taxon>
        <taxon>Andropogonodae</taxon>
        <taxon>Paspaleae</taxon>
        <taxon>Paspalinae</taxon>
        <taxon>Paspalum</taxon>
    </lineage>
</organism>
<dbReference type="AlphaFoldDB" id="A0AAQ3SP32"/>
<sequence length="577" mass="63816">MLCWAPKRVDKSPESVGPGESGSDDSCLEGREDVCLNSRDPIDASSYSKVHFPQPPSEHTQEEEAIDNSGDGQPPTTPIAPLEDPSEMANFAVDPTPFLPFEAQVELGWQRPARARVALGGDLPRCHEEYVIVTMNLAPPAHQVPVVIAQAVQLFEAEFHVRVITAFRSPLGLGLFQFGSTVQRQILLNAGQIPFGDGFLEVFRHDEGLNLRDCVYERRCWIMILGFPLDYQDTDHLHAAVAPFGRLLNWIDGPNKSKVLVHALMLLAARIPKSIVFSQGTLLGGNGRSWSAPVFILGGNWGQFPDNFPPKEDPAPADGNPHPMHGHVVHGNPNILQHWVHEVVGAADALQAELGNVADMQQAMEELIPPNAQNDVEAEGNQVQDMEEAEVNQVQQNDVAAQPQESITLEQSGSTEHFFRATGPAMNLGNFTGTNGNSSSSSDESEVTSTPIQMLEPELQVISLGPQVVQFAMSVQSRFSEQLPMFVGAKRNWDSAFCIPLLAVRVGIWLTQMGLPHLRTTWQLFPISPPWLPSCLKFGRQWWISPCQFRMMHKKLCRGILKWIVLRFQLGRDPLTV</sequence>
<keyword evidence="4" id="KW-1185">Reference proteome</keyword>
<proteinExistence type="predicted"/>
<evidence type="ECO:0000313" key="4">
    <source>
        <dbReference type="Proteomes" id="UP001341281"/>
    </source>
</evidence>
<evidence type="ECO:0000256" key="1">
    <source>
        <dbReference type="SAM" id="MobiDB-lite"/>
    </source>
</evidence>
<name>A0AAQ3SP32_PASNO</name>